<evidence type="ECO:0000256" key="10">
    <source>
        <dbReference type="ARBA" id="ARBA00047481"/>
    </source>
</evidence>
<dbReference type="Gene3D" id="3.40.640.10">
    <property type="entry name" value="Type I PLP-dependent aspartate aminotransferase-like (Major domain)"/>
    <property type="match status" value="1"/>
</dbReference>
<dbReference type="PANTHER" id="PTHR43643">
    <property type="entry name" value="HISTIDINOL-PHOSPHATE AMINOTRANSFERASE 2"/>
    <property type="match status" value="1"/>
</dbReference>
<evidence type="ECO:0000256" key="2">
    <source>
        <dbReference type="ARBA" id="ARBA00005011"/>
    </source>
</evidence>
<evidence type="ECO:0000259" key="11">
    <source>
        <dbReference type="Pfam" id="PF00155"/>
    </source>
</evidence>
<comment type="pathway">
    <text evidence="2">Amino-acid biosynthesis; L-histidine biosynthesis; L-histidine from 5-phospho-alpha-D-ribose 1-diphosphate: step 7/9.</text>
</comment>
<dbReference type="InterPro" id="IPR015421">
    <property type="entry name" value="PyrdxlP-dep_Trfase_major"/>
</dbReference>
<dbReference type="InterPro" id="IPR050106">
    <property type="entry name" value="HistidinolP_aminotransfase"/>
</dbReference>
<dbReference type="InterPro" id="IPR015424">
    <property type="entry name" value="PyrdxlP-dep_Trfase"/>
</dbReference>
<accession>X0UE87</accession>
<keyword evidence="7" id="KW-0808">Transferase</keyword>
<dbReference type="AlphaFoldDB" id="X0UE87"/>
<name>X0UE87_9ZZZZ</name>
<dbReference type="CDD" id="cd00609">
    <property type="entry name" value="AAT_like"/>
    <property type="match status" value="1"/>
</dbReference>
<comment type="similarity">
    <text evidence="3">Belongs to the class-II pyridoxal-phosphate-dependent aminotransferase family. Histidinol-phosphate aminotransferase subfamily.</text>
</comment>
<keyword evidence="8" id="KW-0663">Pyridoxal phosphate</keyword>
<evidence type="ECO:0000256" key="5">
    <source>
        <dbReference type="ARBA" id="ARBA00022576"/>
    </source>
</evidence>
<comment type="cofactor">
    <cofactor evidence="1">
        <name>pyridoxal 5'-phosphate</name>
        <dbReference type="ChEBI" id="CHEBI:597326"/>
    </cofactor>
</comment>
<comment type="caution">
    <text evidence="12">The sequence shown here is derived from an EMBL/GenBank/DDBJ whole genome shotgun (WGS) entry which is preliminary data.</text>
</comment>
<evidence type="ECO:0000256" key="7">
    <source>
        <dbReference type="ARBA" id="ARBA00022679"/>
    </source>
</evidence>
<evidence type="ECO:0000256" key="4">
    <source>
        <dbReference type="ARBA" id="ARBA00012748"/>
    </source>
</evidence>
<evidence type="ECO:0000313" key="12">
    <source>
        <dbReference type="EMBL" id="GAG04064.1"/>
    </source>
</evidence>
<sequence>PLAPGYRVDLAAMISAITDRTKLIYVCNPNNPTGTIVTAEELDAFVHEVPEHVLVVLDEAYIEMVDDDAFPDSFSYLHEGRRNIIVLRTFSKAYGLAGIRVGYGFGHVDAIAPLRKVKPAFNVSIPAQAAGIAALQDTEFLERSVDLNRIGRHYLYREFTRLGLEYAESHTNFVLARIGPNASQIYEQLLERGIIVRPCANYDLPEFLRISIGTEDQNERFVDALGELLGAQRPLRA</sequence>
<evidence type="ECO:0000256" key="8">
    <source>
        <dbReference type="ARBA" id="ARBA00022898"/>
    </source>
</evidence>
<comment type="catalytic activity">
    <reaction evidence="10">
        <text>L-histidinol phosphate + 2-oxoglutarate = 3-(imidazol-4-yl)-2-oxopropyl phosphate + L-glutamate</text>
        <dbReference type="Rhea" id="RHEA:23744"/>
        <dbReference type="ChEBI" id="CHEBI:16810"/>
        <dbReference type="ChEBI" id="CHEBI:29985"/>
        <dbReference type="ChEBI" id="CHEBI:57766"/>
        <dbReference type="ChEBI" id="CHEBI:57980"/>
        <dbReference type="EC" id="2.6.1.9"/>
    </reaction>
</comment>
<dbReference type="SUPFAM" id="SSF53383">
    <property type="entry name" value="PLP-dependent transferases"/>
    <property type="match status" value="1"/>
</dbReference>
<dbReference type="EC" id="2.6.1.9" evidence="4"/>
<reference evidence="12" key="1">
    <citation type="journal article" date="2014" name="Front. Microbiol.">
        <title>High frequency of phylogenetically diverse reductive dehalogenase-homologous genes in deep subseafloor sedimentary metagenomes.</title>
        <authorList>
            <person name="Kawai M."/>
            <person name="Futagami T."/>
            <person name="Toyoda A."/>
            <person name="Takaki Y."/>
            <person name="Nishi S."/>
            <person name="Hori S."/>
            <person name="Arai W."/>
            <person name="Tsubouchi T."/>
            <person name="Morono Y."/>
            <person name="Uchiyama I."/>
            <person name="Ito T."/>
            <person name="Fujiyama A."/>
            <person name="Inagaki F."/>
            <person name="Takami H."/>
        </authorList>
    </citation>
    <scope>NUCLEOTIDE SEQUENCE</scope>
    <source>
        <strain evidence="12">Expedition CK06-06</strain>
    </source>
</reference>
<dbReference type="EMBL" id="BARS01020160">
    <property type="protein sequence ID" value="GAG04064.1"/>
    <property type="molecule type" value="Genomic_DNA"/>
</dbReference>
<dbReference type="InterPro" id="IPR001917">
    <property type="entry name" value="Aminotrans_II_pyridoxalP_BS"/>
</dbReference>
<dbReference type="PROSITE" id="PS00599">
    <property type="entry name" value="AA_TRANSFER_CLASS_2"/>
    <property type="match status" value="1"/>
</dbReference>
<dbReference type="InterPro" id="IPR015422">
    <property type="entry name" value="PyrdxlP-dep_Trfase_small"/>
</dbReference>
<gene>
    <name evidence="12" type="ORF">S01H1_32548</name>
</gene>
<proteinExistence type="inferred from homology"/>
<evidence type="ECO:0000256" key="1">
    <source>
        <dbReference type="ARBA" id="ARBA00001933"/>
    </source>
</evidence>
<dbReference type="GO" id="GO:0000105">
    <property type="term" value="P:L-histidine biosynthetic process"/>
    <property type="evidence" value="ECO:0007669"/>
    <property type="project" value="UniProtKB-KW"/>
</dbReference>
<dbReference type="Pfam" id="PF00155">
    <property type="entry name" value="Aminotran_1_2"/>
    <property type="match status" value="1"/>
</dbReference>
<evidence type="ECO:0000256" key="9">
    <source>
        <dbReference type="ARBA" id="ARBA00023102"/>
    </source>
</evidence>
<organism evidence="12">
    <name type="scientific">marine sediment metagenome</name>
    <dbReference type="NCBI Taxonomy" id="412755"/>
    <lineage>
        <taxon>unclassified sequences</taxon>
        <taxon>metagenomes</taxon>
        <taxon>ecological metagenomes</taxon>
    </lineage>
</organism>
<dbReference type="Gene3D" id="3.90.1150.10">
    <property type="entry name" value="Aspartate Aminotransferase, domain 1"/>
    <property type="match status" value="1"/>
</dbReference>
<keyword evidence="5" id="KW-0032">Aminotransferase</keyword>
<dbReference type="GO" id="GO:0004400">
    <property type="term" value="F:histidinol-phosphate transaminase activity"/>
    <property type="evidence" value="ECO:0007669"/>
    <property type="project" value="UniProtKB-EC"/>
</dbReference>
<evidence type="ECO:0000256" key="3">
    <source>
        <dbReference type="ARBA" id="ARBA00007970"/>
    </source>
</evidence>
<evidence type="ECO:0000256" key="6">
    <source>
        <dbReference type="ARBA" id="ARBA00022605"/>
    </source>
</evidence>
<dbReference type="PANTHER" id="PTHR43643:SF6">
    <property type="entry name" value="HISTIDINOL-PHOSPHATE AMINOTRANSFERASE"/>
    <property type="match status" value="1"/>
</dbReference>
<keyword evidence="9" id="KW-0368">Histidine biosynthesis</keyword>
<protein>
    <recommendedName>
        <fullName evidence="4">histidinol-phosphate transaminase</fullName>
        <ecNumber evidence="4">2.6.1.9</ecNumber>
    </recommendedName>
</protein>
<feature type="domain" description="Aminotransferase class I/classII large" evidence="11">
    <location>
        <begin position="4"/>
        <end position="225"/>
    </location>
</feature>
<dbReference type="GO" id="GO:0030170">
    <property type="term" value="F:pyridoxal phosphate binding"/>
    <property type="evidence" value="ECO:0007669"/>
    <property type="project" value="InterPro"/>
</dbReference>
<dbReference type="InterPro" id="IPR004839">
    <property type="entry name" value="Aminotransferase_I/II_large"/>
</dbReference>
<feature type="non-terminal residue" evidence="12">
    <location>
        <position position="1"/>
    </location>
</feature>
<keyword evidence="6" id="KW-0028">Amino-acid biosynthesis</keyword>